<dbReference type="PANTHER" id="PTHR43685">
    <property type="entry name" value="GLYCOSYLTRANSFERASE"/>
    <property type="match status" value="1"/>
</dbReference>
<dbReference type="InterPro" id="IPR001173">
    <property type="entry name" value="Glyco_trans_2-like"/>
</dbReference>
<dbReference type="InterPro" id="IPR050834">
    <property type="entry name" value="Glycosyltransf_2"/>
</dbReference>
<dbReference type="InterPro" id="IPR029044">
    <property type="entry name" value="Nucleotide-diphossugar_trans"/>
</dbReference>
<gene>
    <name evidence="5" type="ORF">ACFPN5_20920</name>
</gene>
<evidence type="ECO:0000259" key="4">
    <source>
        <dbReference type="Pfam" id="PF00535"/>
    </source>
</evidence>
<dbReference type="SUPFAM" id="SSF53448">
    <property type="entry name" value="Nucleotide-diphospho-sugar transferases"/>
    <property type="match status" value="1"/>
</dbReference>
<keyword evidence="2" id="KW-0328">Glycosyltransferase</keyword>
<comment type="similarity">
    <text evidence="1">Belongs to the glycosyltransferase 2 family.</text>
</comment>
<evidence type="ECO:0000313" key="5">
    <source>
        <dbReference type="EMBL" id="MFC5462273.1"/>
    </source>
</evidence>
<organism evidence="5 6">
    <name type="scientific">Massilia niabensis</name>
    <dbReference type="NCBI Taxonomy" id="544910"/>
    <lineage>
        <taxon>Bacteria</taxon>
        <taxon>Pseudomonadati</taxon>
        <taxon>Pseudomonadota</taxon>
        <taxon>Betaproteobacteria</taxon>
        <taxon>Burkholderiales</taxon>
        <taxon>Oxalobacteraceae</taxon>
        <taxon>Telluria group</taxon>
        <taxon>Massilia</taxon>
    </lineage>
</organism>
<dbReference type="Pfam" id="PF00535">
    <property type="entry name" value="Glycos_transf_2"/>
    <property type="match status" value="1"/>
</dbReference>
<dbReference type="Gene3D" id="3.90.550.10">
    <property type="entry name" value="Spore Coat Polysaccharide Biosynthesis Protein SpsA, Chain A"/>
    <property type="match status" value="1"/>
</dbReference>
<keyword evidence="6" id="KW-1185">Reference proteome</keyword>
<protein>
    <submittedName>
        <fullName evidence="5">Glycosyltransferase family 2 protein</fullName>
    </submittedName>
</protein>
<evidence type="ECO:0000256" key="3">
    <source>
        <dbReference type="ARBA" id="ARBA00022679"/>
    </source>
</evidence>
<feature type="domain" description="Glycosyltransferase 2-like" evidence="4">
    <location>
        <begin position="31"/>
        <end position="141"/>
    </location>
</feature>
<dbReference type="PANTHER" id="PTHR43685:SF5">
    <property type="entry name" value="GLYCOSYLTRANSFERASE EPSE-RELATED"/>
    <property type="match status" value="1"/>
</dbReference>
<evidence type="ECO:0000313" key="6">
    <source>
        <dbReference type="Proteomes" id="UP001596050"/>
    </source>
</evidence>
<keyword evidence="3" id="KW-0808">Transferase</keyword>
<dbReference type="RefSeq" id="WP_379785716.1">
    <property type="nucleotide sequence ID" value="NZ_JBHSMU010000015.1"/>
</dbReference>
<name>A0ABW0L8R6_9BURK</name>
<accession>A0ABW0L8R6</accession>
<reference evidence="6" key="1">
    <citation type="journal article" date="2019" name="Int. J. Syst. Evol. Microbiol.">
        <title>The Global Catalogue of Microorganisms (GCM) 10K type strain sequencing project: providing services to taxonomists for standard genome sequencing and annotation.</title>
        <authorList>
            <consortium name="The Broad Institute Genomics Platform"/>
            <consortium name="The Broad Institute Genome Sequencing Center for Infectious Disease"/>
            <person name="Wu L."/>
            <person name="Ma J."/>
        </authorList>
    </citation>
    <scope>NUCLEOTIDE SEQUENCE [LARGE SCALE GENOMIC DNA]</scope>
    <source>
        <strain evidence="6">KACC 12649</strain>
    </source>
</reference>
<evidence type="ECO:0000256" key="1">
    <source>
        <dbReference type="ARBA" id="ARBA00006739"/>
    </source>
</evidence>
<proteinExistence type="inferred from homology"/>
<sequence>MFTPHNLSNAVWGGLLQGPERTVSAAAPRVSVLMPTYEQAAFLPRALDSLAAQTLGDWEAIVIDDGAGAATRAALAPWRDDPRVHYLRNECNEGLGRSLNIGLERARAPLVAYLPSDDVYYREHLASLCAVLDSQPGAVLAYSGLRHHYNRSAPGQLPDSWLQLVQCLHRRNAARWIERSEFESDDLEQLFWRGLRAHGDFAGSGTVSCEWVDHPAQRHKLIQEPFGGINPFRQHYRVTTPLRFRSSVGNAIDEVGQYAMARERPAAPRASDALTILLVGELAYNAERVLALEDAGHRLYGLWTRQPYWFNTVGPLPFGHVEDLPADDWRAAIERLRPDIIYGLLNWQAVPFVHEVMTATPGVPFVWHFKEGPFICIEKGTWPQLADLYRQADGRIFSSPEMRDWFDTALPGLSLGGLSHVLDGDLPLAASVDGAPSPRLSARDGEVHTVVPGRPIGLHPHTVAELAGEGIHLHFYGDFTQGQWRGWIRDAQALAPRHLHLHANVDQGAWRSEFSRYDAGWLHAFASANEGELRRANWDDLNYPARLSTLAAAGLPMIQRDNHGAIVATQTLARSLDIGVFYRSIAELGESLRDRAALDAIGARVEALRHRFAFDAHVPALVGFFREVIAAAGATRAGARSR</sequence>
<dbReference type="EMBL" id="JBHSMU010000015">
    <property type="protein sequence ID" value="MFC5462273.1"/>
    <property type="molecule type" value="Genomic_DNA"/>
</dbReference>
<dbReference type="CDD" id="cd00761">
    <property type="entry name" value="Glyco_tranf_GTA_type"/>
    <property type="match status" value="1"/>
</dbReference>
<comment type="caution">
    <text evidence="5">The sequence shown here is derived from an EMBL/GenBank/DDBJ whole genome shotgun (WGS) entry which is preliminary data.</text>
</comment>
<dbReference type="Proteomes" id="UP001596050">
    <property type="component" value="Unassembled WGS sequence"/>
</dbReference>
<evidence type="ECO:0000256" key="2">
    <source>
        <dbReference type="ARBA" id="ARBA00022676"/>
    </source>
</evidence>